<proteinExistence type="predicted"/>
<dbReference type="Gene3D" id="3.40.30.10">
    <property type="entry name" value="Glutaredoxin"/>
    <property type="match status" value="1"/>
</dbReference>
<dbReference type="PROSITE" id="PS51352">
    <property type="entry name" value="THIOREDOXIN_2"/>
    <property type="match status" value="1"/>
</dbReference>
<evidence type="ECO:0000313" key="3">
    <source>
        <dbReference type="Proteomes" id="UP000008718"/>
    </source>
</evidence>
<reference key="1">
    <citation type="submission" date="2010-11" db="EMBL/GenBank/DDBJ databases">
        <title>The complete genome of Paludibacter propionicigenes DSM 17365.</title>
        <authorList>
            <consortium name="US DOE Joint Genome Institute (JGI-PGF)"/>
            <person name="Lucas S."/>
            <person name="Copeland A."/>
            <person name="Lapidus A."/>
            <person name="Bruce D."/>
            <person name="Goodwin L."/>
            <person name="Pitluck S."/>
            <person name="Kyrpides N."/>
            <person name="Mavromatis K."/>
            <person name="Ivanova N."/>
            <person name="Munk A.C."/>
            <person name="Brettin T."/>
            <person name="Detter J.C."/>
            <person name="Han C."/>
            <person name="Tapia R."/>
            <person name="Land M."/>
            <person name="Hauser L."/>
            <person name="Markowitz V."/>
            <person name="Cheng J.-F."/>
            <person name="Hugenholtz P."/>
            <person name="Woyke T."/>
            <person name="Wu D."/>
            <person name="Gronow S."/>
            <person name="Wellnitz S."/>
            <person name="Brambilla E."/>
            <person name="Klenk H.-P."/>
            <person name="Eisen J.A."/>
        </authorList>
    </citation>
    <scope>NUCLEOTIDE SEQUENCE</scope>
    <source>
        <strain>WB4</strain>
    </source>
</reference>
<sequence length="166" mass="19514">MKYYIIVLLTIITLDGFAQQKVSSGYQVKIVRFEDLEKVLNKNDDKLYVVNFWATWCRPCVLELPEFMEVNKANRSNQHFKMILISLDMAKDAKTLVRPFLIKNKIDADVYLLDDNKRMNEWIPAIDKSWSGAIPATVFYKNGKKLEFIESQLNKKELEQIINKYL</sequence>
<dbReference type="Pfam" id="PF00578">
    <property type="entry name" value="AhpC-TSA"/>
    <property type="match status" value="1"/>
</dbReference>
<dbReference type="InterPro" id="IPR036249">
    <property type="entry name" value="Thioredoxin-like_sf"/>
</dbReference>
<feature type="domain" description="Thioredoxin" evidence="1">
    <location>
        <begin position="8"/>
        <end position="166"/>
    </location>
</feature>
<dbReference type="STRING" id="694427.Palpr_0271"/>
<name>E4T152_PALPW</name>
<gene>
    <name evidence="2" type="ordered locus">Palpr_0271</name>
</gene>
<dbReference type="InterPro" id="IPR013766">
    <property type="entry name" value="Thioredoxin_domain"/>
</dbReference>
<evidence type="ECO:0000259" key="1">
    <source>
        <dbReference type="PROSITE" id="PS51352"/>
    </source>
</evidence>
<accession>E4T152</accession>
<dbReference type="PANTHER" id="PTHR42852">
    <property type="entry name" value="THIOL:DISULFIDE INTERCHANGE PROTEIN DSBE"/>
    <property type="match status" value="1"/>
</dbReference>
<dbReference type="KEGG" id="ppn:Palpr_0271"/>
<keyword evidence="3" id="KW-1185">Reference proteome</keyword>
<dbReference type="GO" id="GO:0016491">
    <property type="term" value="F:oxidoreductase activity"/>
    <property type="evidence" value="ECO:0007669"/>
    <property type="project" value="InterPro"/>
</dbReference>
<dbReference type="InterPro" id="IPR000866">
    <property type="entry name" value="AhpC/TSA"/>
</dbReference>
<evidence type="ECO:0000313" key="2">
    <source>
        <dbReference type="EMBL" id="ADQ78433.1"/>
    </source>
</evidence>
<dbReference type="AlphaFoldDB" id="E4T152"/>
<protein>
    <submittedName>
        <fullName evidence="2">Redoxin domain protein</fullName>
    </submittedName>
</protein>
<dbReference type="eggNOG" id="COG0526">
    <property type="taxonomic scope" value="Bacteria"/>
</dbReference>
<dbReference type="GO" id="GO:0016209">
    <property type="term" value="F:antioxidant activity"/>
    <property type="evidence" value="ECO:0007669"/>
    <property type="project" value="InterPro"/>
</dbReference>
<organism evidence="2 3">
    <name type="scientific">Paludibacter propionicigenes (strain DSM 17365 / JCM 13257 / WB4)</name>
    <dbReference type="NCBI Taxonomy" id="694427"/>
    <lineage>
        <taxon>Bacteria</taxon>
        <taxon>Pseudomonadati</taxon>
        <taxon>Bacteroidota</taxon>
        <taxon>Bacteroidia</taxon>
        <taxon>Bacteroidales</taxon>
        <taxon>Paludibacteraceae</taxon>
        <taxon>Paludibacter</taxon>
    </lineage>
</organism>
<dbReference type="EMBL" id="CP002345">
    <property type="protein sequence ID" value="ADQ78433.1"/>
    <property type="molecule type" value="Genomic_DNA"/>
</dbReference>
<dbReference type="CDD" id="cd02966">
    <property type="entry name" value="TlpA_like_family"/>
    <property type="match status" value="1"/>
</dbReference>
<dbReference type="RefSeq" id="WP_013443802.1">
    <property type="nucleotide sequence ID" value="NC_014734.1"/>
</dbReference>
<dbReference type="Proteomes" id="UP000008718">
    <property type="component" value="Chromosome"/>
</dbReference>
<dbReference type="PANTHER" id="PTHR42852:SF13">
    <property type="entry name" value="PROTEIN DIPZ"/>
    <property type="match status" value="1"/>
</dbReference>
<reference evidence="2 3" key="2">
    <citation type="journal article" date="2011" name="Stand. Genomic Sci.">
        <title>Complete genome sequence of Paludibacter propionicigenes type strain (WB4).</title>
        <authorList>
            <person name="Gronow S."/>
            <person name="Munk C."/>
            <person name="Lapidus A."/>
            <person name="Nolan M."/>
            <person name="Lucas S."/>
            <person name="Hammon N."/>
            <person name="Deshpande S."/>
            <person name="Cheng J.F."/>
            <person name="Tapia R."/>
            <person name="Han C."/>
            <person name="Goodwin L."/>
            <person name="Pitluck S."/>
            <person name="Liolios K."/>
            <person name="Ivanova N."/>
            <person name="Mavromatis K."/>
            <person name="Mikhailova N."/>
            <person name="Pati A."/>
            <person name="Chen A."/>
            <person name="Palaniappan K."/>
            <person name="Land M."/>
            <person name="Hauser L."/>
            <person name="Chang Y.J."/>
            <person name="Jeffries C.D."/>
            <person name="Brambilla E."/>
            <person name="Rohde M."/>
            <person name="Goker M."/>
            <person name="Detter J.C."/>
            <person name="Woyke T."/>
            <person name="Bristow J."/>
            <person name="Eisen J.A."/>
            <person name="Markowitz V."/>
            <person name="Hugenholtz P."/>
            <person name="Kyrpides N.C."/>
            <person name="Klenk H.P."/>
        </authorList>
    </citation>
    <scope>NUCLEOTIDE SEQUENCE [LARGE SCALE GENOMIC DNA]</scope>
    <source>
        <strain evidence="3">DSM 17365 / JCM 13257 / WB4</strain>
    </source>
</reference>
<dbReference type="HOGENOM" id="CLU_042529_16_0_10"/>
<dbReference type="SUPFAM" id="SSF52833">
    <property type="entry name" value="Thioredoxin-like"/>
    <property type="match status" value="1"/>
</dbReference>
<dbReference type="InterPro" id="IPR050553">
    <property type="entry name" value="Thioredoxin_ResA/DsbE_sf"/>
</dbReference>
<dbReference type="OrthoDB" id="9794348at2"/>